<dbReference type="SUPFAM" id="SSF56925">
    <property type="entry name" value="OMPA-like"/>
    <property type="match status" value="1"/>
</dbReference>
<reference evidence="4" key="1">
    <citation type="submission" date="2021-10" db="EMBL/GenBank/DDBJ databases">
        <authorList>
            <person name="Dean J.D."/>
            <person name="Kim M.K."/>
            <person name="Newey C.N."/>
            <person name="Stoker T.S."/>
            <person name="Thompson D.W."/>
            <person name="Grose J.H."/>
        </authorList>
    </citation>
    <scope>NUCLEOTIDE SEQUENCE</scope>
    <source>
        <strain evidence="4">BT635</strain>
    </source>
</reference>
<evidence type="ECO:0000256" key="2">
    <source>
        <dbReference type="SAM" id="SignalP"/>
    </source>
</evidence>
<organism evidence="4 5">
    <name type="scientific">Hymenobacter nitidus</name>
    <dbReference type="NCBI Taxonomy" id="2880929"/>
    <lineage>
        <taxon>Bacteria</taxon>
        <taxon>Pseudomonadati</taxon>
        <taxon>Bacteroidota</taxon>
        <taxon>Cytophagia</taxon>
        <taxon>Cytophagales</taxon>
        <taxon>Hymenobacteraceae</taxon>
        <taxon>Hymenobacter</taxon>
    </lineage>
</organism>
<evidence type="ECO:0000259" key="3">
    <source>
        <dbReference type="Pfam" id="PF13505"/>
    </source>
</evidence>
<keyword evidence="5" id="KW-1185">Reference proteome</keyword>
<evidence type="ECO:0000313" key="5">
    <source>
        <dbReference type="Proteomes" id="UP001165297"/>
    </source>
</evidence>
<feature type="chain" id="PRO_5045090222" evidence="2">
    <location>
        <begin position="21"/>
        <end position="201"/>
    </location>
</feature>
<dbReference type="RefSeq" id="WP_226186650.1">
    <property type="nucleotide sequence ID" value="NZ_JAJADQ010000007.1"/>
</dbReference>
<proteinExistence type="predicted"/>
<comment type="caution">
    <text evidence="4">The sequence shown here is derived from an EMBL/GenBank/DDBJ whole genome shotgun (WGS) entry which is preliminary data.</text>
</comment>
<keyword evidence="1 2" id="KW-0732">Signal</keyword>
<accession>A0ABS8AE40</accession>
<feature type="domain" description="Outer membrane protein beta-barrel" evidence="3">
    <location>
        <begin position="8"/>
        <end position="189"/>
    </location>
</feature>
<evidence type="ECO:0000256" key="1">
    <source>
        <dbReference type="ARBA" id="ARBA00022729"/>
    </source>
</evidence>
<dbReference type="InterPro" id="IPR027385">
    <property type="entry name" value="Beta-barrel_OMP"/>
</dbReference>
<dbReference type="InterPro" id="IPR011250">
    <property type="entry name" value="OMP/PagP_B-barrel"/>
</dbReference>
<dbReference type="Proteomes" id="UP001165297">
    <property type="component" value="Unassembled WGS sequence"/>
</dbReference>
<name>A0ABS8AE40_9BACT</name>
<dbReference type="Gene3D" id="2.40.160.20">
    <property type="match status" value="1"/>
</dbReference>
<evidence type="ECO:0000313" key="4">
    <source>
        <dbReference type="EMBL" id="MCB2378675.1"/>
    </source>
</evidence>
<feature type="signal peptide" evidence="2">
    <location>
        <begin position="1"/>
        <end position="20"/>
    </location>
</feature>
<sequence>MKKLFTTSVLALSSLTAAFAQTEPGSVLVGSSISQLAYSTSSGGDQNTFSAALTPTAGIFVAKRLAVGAEILLGYATSNNDYRIGSAKLKEFTYGLAPFARYYVLDAPKHKVFGQASYGLIGYSATYETDFGGSPQRSKDSYWSPRVGLGYNYFITPMVALEAQPYYRYTPTQVVSDTRANQWGLSVGLQIFFPKTAGAAQ</sequence>
<gene>
    <name evidence="4" type="ORF">LGH70_13825</name>
</gene>
<dbReference type="Pfam" id="PF13505">
    <property type="entry name" value="OMP_b-brl"/>
    <property type="match status" value="1"/>
</dbReference>
<protein>
    <submittedName>
        <fullName evidence="4">Porin family protein</fullName>
    </submittedName>
</protein>
<dbReference type="EMBL" id="JAJADQ010000007">
    <property type="protein sequence ID" value="MCB2378675.1"/>
    <property type="molecule type" value="Genomic_DNA"/>
</dbReference>